<accession>A0A368L4T2</accession>
<protein>
    <recommendedName>
        <fullName evidence="4">PH domain-containing protein</fullName>
    </recommendedName>
</protein>
<proteinExistence type="predicted"/>
<comment type="caution">
    <text evidence="2">The sequence shown here is derived from an EMBL/GenBank/DDBJ whole genome shotgun (WGS) entry which is preliminary data.</text>
</comment>
<dbReference type="EMBL" id="QPGB01000002">
    <property type="protein sequence ID" value="RCS58584.1"/>
    <property type="molecule type" value="Genomic_DNA"/>
</dbReference>
<feature type="transmembrane region" description="Helical" evidence="1">
    <location>
        <begin position="16"/>
        <end position="39"/>
    </location>
</feature>
<keyword evidence="1" id="KW-0472">Membrane</keyword>
<keyword evidence="3" id="KW-1185">Reference proteome</keyword>
<feature type="transmembrane region" description="Helical" evidence="1">
    <location>
        <begin position="46"/>
        <end position="67"/>
    </location>
</feature>
<dbReference type="OrthoDB" id="8703931at2"/>
<evidence type="ECO:0008006" key="4">
    <source>
        <dbReference type="Google" id="ProtNLM"/>
    </source>
</evidence>
<organism evidence="2 3">
    <name type="scientific">Parvibium lacunae</name>
    <dbReference type="NCBI Taxonomy" id="1888893"/>
    <lineage>
        <taxon>Bacteria</taxon>
        <taxon>Pseudomonadati</taxon>
        <taxon>Pseudomonadota</taxon>
        <taxon>Betaproteobacteria</taxon>
        <taxon>Burkholderiales</taxon>
        <taxon>Alcaligenaceae</taxon>
        <taxon>Parvibium</taxon>
    </lineage>
</organism>
<gene>
    <name evidence="2" type="ORF">DU000_07200</name>
</gene>
<evidence type="ECO:0000256" key="1">
    <source>
        <dbReference type="SAM" id="Phobius"/>
    </source>
</evidence>
<name>A0A368L4T2_9BURK</name>
<dbReference type="AlphaFoldDB" id="A0A368L4T2"/>
<dbReference type="RefSeq" id="WP_114402670.1">
    <property type="nucleotide sequence ID" value="NZ_QPGB01000002.1"/>
</dbReference>
<evidence type="ECO:0000313" key="2">
    <source>
        <dbReference type="EMBL" id="RCS58584.1"/>
    </source>
</evidence>
<reference evidence="2 3" key="1">
    <citation type="journal article" date="2018" name="Int. J. Syst. Evol. Microbiol.">
        <title>Parvibium lacunae gen. nov., sp. nov., a new member of the family Alcaligenaceae isolated from a freshwater pond.</title>
        <authorList>
            <person name="Chen W.M."/>
            <person name="Xie P.B."/>
            <person name="Hsu M.Y."/>
            <person name="Sheu S.Y."/>
        </authorList>
    </citation>
    <scope>NUCLEOTIDE SEQUENCE [LARGE SCALE GENOMIC DNA]</scope>
    <source>
        <strain evidence="2 3">KMB9</strain>
    </source>
</reference>
<keyword evidence="1" id="KW-1133">Transmembrane helix</keyword>
<sequence>MQETDFYAEGPAFSSLLRYLGGVLGALVALRSLSLIVMADLPALPLLGWGLVLGANLIVMITVYYLWTARVRIDQAGIHQDWLFPKTVSWNQIEYAKFIGIPGAQRLVVRLKNGGAMGFLKSFNAGSPLLVARFRAIARAYPFR</sequence>
<keyword evidence="1" id="KW-0812">Transmembrane</keyword>
<evidence type="ECO:0000313" key="3">
    <source>
        <dbReference type="Proteomes" id="UP000252357"/>
    </source>
</evidence>
<dbReference type="Proteomes" id="UP000252357">
    <property type="component" value="Unassembled WGS sequence"/>
</dbReference>